<name>X1LYS7_9ZZZZ</name>
<dbReference type="InterPro" id="IPR038389">
    <property type="entry name" value="PSMG2_sf"/>
</dbReference>
<dbReference type="EMBL" id="BARV01004811">
    <property type="protein sequence ID" value="GAI07570.1"/>
    <property type="molecule type" value="Genomic_DNA"/>
</dbReference>
<dbReference type="AlphaFoldDB" id="X1LYS7"/>
<reference evidence="1" key="1">
    <citation type="journal article" date="2014" name="Front. Microbiol.">
        <title>High frequency of phylogenetically diverse reductive dehalogenase-homologous genes in deep subseafloor sedimentary metagenomes.</title>
        <authorList>
            <person name="Kawai M."/>
            <person name="Futagami T."/>
            <person name="Toyoda A."/>
            <person name="Takaki Y."/>
            <person name="Nishi S."/>
            <person name="Hori S."/>
            <person name="Arai W."/>
            <person name="Tsubouchi T."/>
            <person name="Morono Y."/>
            <person name="Uchiyama I."/>
            <person name="Ito T."/>
            <person name="Fujiyama A."/>
            <person name="Inagaki F."/>
            <person name="Takami H."/>
        </authorList>
    </citation>
    <scope>NUCLEOTIDE SEQUENCE</scope>
    <source>
        <strain evidence="1">Expedition CK06-06</strain>
    </source>
</reference>
<sequence>MKPLLHNLPLSFKGEGDKGGEVDKMKDLVKLYARPKLNSPSMLASWPGIGNVSIIVATYLERKLGFKKLAEIEPSHFFDPIGIVVKDNVVEAPQFPQSKFYYWKNKGEGSDVILFIGDDQPSATGYELAN</sequence>
<dbReference type="Pfam" id="PF09754">
    <property type="entry name" value="PAC2"/>
    <property type="match status" value="1"/>
</dbReference>
<protein>
    <recommendedName>
        <fullName evidence="2">Proteasome assembly chaperone 2</fullName>
    </recommendedName>
</protein>
<dbReference type="Gene3D" id="3.40.50.10900">
    <property type="entry name" value="PAC-like subunit"/>
    <property type="match status" value="1"/>
</dbReference>
<evidence type="ECO:0008006" key="2">
    <source>
        <dbReference type="Google" id="ProtNLM"/>
    </source>
</evidence>
<evidence type="ECO:0000313" key="1">
    <source>
        <dbReference type="EMBL" id="GAI07570.1"/>
    </source>
</evidence>
<gene>
    <name evidence="1" type="ORF">S06H3_10405</name>
</gene>
<organism evidence="1">
    <name type="scientific">marine sediment metagenome</name>
    <dbReference type="NCBI Taxonomy" id="412755"/>
    <lineage>
        <taxon>unclassified sequences</taxon>
        <taxon>metagenomes</taxon>
        <taxon>ecological metagenomes</taxon>
    </lineage>
</organism>
<proteinExistence type="predicted"/>
<accession>X1LYS7</accession>
<dbReference type="SUPFAM" id="SSF159659">
    <property type="entry name" value="Cgl1923-like"/>
    <property type="match status" value="1"/>
</dbReference>
<comment type="caution">
    <text evidence="1">The sequence shown here is derived from an EMBL/GenBank/DDBJ whole genome shotgun (WGS) entry which is preliminary data.</text>
</comment>
<dbReference type="InterPro" id="IPR019151">
    <property type="entry name" value="Proteasome_assmbl_chaperone_2"/>
</dbReference>